<comment type="caution">
    <text evidence="6">The sequence shown here is derived from an EMBL/GenBank/DDBJ whole genome shotgun (WGS) entry which is preliminary data.</text>
</comment>
<gene>
    <name evidence="6" type="ORF">CQ12_05915</name>
</gene>
<dbReference type="EMBL" id="LLXZ01000064">
    <property type="protein sequence ID" value="KRR09950.1"/>
    <property type="molecule type" value="Genomic_DNA"/>
</dbReference>
<evidence type="ECO:0000256" key="1">
    <source>
        <dbReference type="ARBA" id="ARBA00005495"/>
    </source>
</evidence>
<dbReference type="InterPro" id="IPR006913">
    <property type="entry name" value="CENP-V/GFA"/>
</dbReference>
<proteinExistence type="inferred from homology"/>
<dbReference type="SUPFAM" id="SSF51316">
    <property type="entry name" value="Mss4-like"/>
    <property type="match status" value="1"/>
</dbReference>
<dbReference type="Pfam" id="PF04828">
    <property type="entry name" value="GFA"/>
    <property type="match status" value="1"/>
</dbReference>
<evidence type="ECO:0000259" key="5">
    <source>
        <dbReference type="PROSITE" id="PS51891"/>
    </source>
</evidence>
<evidence type="ECO:0000313" key="6">
    <source>
        <dbReference type="EMBL" id="KRR09950.1"/>
    </source>
</evidence>
<dbReference type="PANTHER" id="PTHR33337">
    <property type="entry name" value="GFA DOMAIN-CONTAINING PROTEIN"/>
    <property type="match status" value="1"/>
</dbReference>
<protein>
    <submittedName>
        <fullName evidence="6">Aldehyde-activating protein</fullName>
    </submittedName>
</protein>
<evidence type="ECO:0000256" key="2">
    <source>
        <dbReference type="ARBA" id="ARBA00022723"/>
    </source>
</evidence>
<organism evidence="6 7">
    <name type="scientific">Bradyrhizobium jicamae</name>
    <dbReference type="NCBI Taxonomy" id="280332"/>
    <lineage>
        <taxon>Bacteria</taxon>
        <taxon>Pseudomonadati</taxon>
        <taxon>Pseudomonadota</taxon>
        <taxon>Alphaproteobacteria</taxon>
        <taxon>Hyphomicrobiales</taxon>
        <taxon>Nitrobacteraceae</taxon>
        <taxon>Bradyrhizobium</taxon>
    </lineage>
</organism>
<keyword evidence="7" id="KW-1185">Reference proteome</keyword>
<dbReference type="RefSeq" id="WP_057835245.1">
    <property type="nucleotide sequence ID" value="NZ_LLXZ01000064.1"/>
</dbReference>
<feature type="domain" description="CENP-V/GFA" evidence="5">
    <location>
        <begin position="5"/>
        <end position="106"/>
    </location>
</feature>
<keyword evidence="3" id="KW-0862">Zinc</keyword>
<reference evidence="6 7" key="1">
    <citation type="submission" date="2014-03" db="EMBL/GenBank/DDBJ databases">
        <title>Bradyrhizobium valentinum sp. nov., isolated from effective nodules of Lupinus mariae-josephae, a lupine endemic of basic-lime soils in Eastern Spain.</title>
        <authorList>
            <person name="Duran D."/>
            <person name="Rey L."/>
            <person name="Navarro A."/>
            <person name="Busquets A."/>
            <person name="Imperial J."/>
            <person name="Ruiz-Argueso T."/>
        </authorList>
    </citation>
    <scope>NUCLEOTIDE SEQUENCE [LARGE SCALE GENOMIC DNA]</scope>
    <source>
        <strain evidence="6 7">PAC68</strain>
    </source>
</reference>
<keyword evidence="4" id="KW-0456">Lyase</keyword>
<keyword evidence="2" id="KW-0479">Metal-binding</keyword>
<dbReference type="STRING" id="280332.CQ12_05915"/>
<dbReference type="Proteomes" id="UP000050863">
    <property type="component" value="Unassembled WGS sequence"/>
</dbReference>
<dbReference type="GO" id="GO:0046872">
    <property type="term" value="F:metal ion binding"/>
    <property type="evidence" value="ECO:0007669"/>
    <property type="project" value="UniProtKB-KW"/>
</dbReference>
<dbReference type="InterPro" id="IPR011057">
    <property type="entry name" value="Mss4-like_sf"/>
</dbReference>
<comment type="similarity">
    <text evidence="1">Belongs to the Gfa family.</text>
</comment>
<dbReference type="AlphaFoldDB" id="A0A0R3LSH9"/>
<dbReference type="PANTHER" id="PTHR33337:SF40">
    <property type="entry name" value="CENP-V_GFA DOMAIN-CONTAINING PROTEIN-RELATED"/>
    <property type="match status" value="1"/>
</dbReference>
<dbReference type="OrthoDB" id="9807246at2"/>
<evidence type="ECO:0000313" key="7">
    <source>
        <dbReference type="Proteomes" id="UP000050863"/>
    </source>
</evidence>
<dbReference type="PROSITE" id="PS51891">
    <property type="entry name" value="CENP_V_GFA"/>
    <property type="match status" value="1"/>
</dbReference>
<name>A0A0R3LSH9_9BRAD</name>
<dbReference type="GO" id="GO:0016846">
    <property type="term" value="F:carbon-sulfur lyase activity"/>
    <property type="evidence" value="ECO:0007669"/>
    <property type="project" value="InterPro"/>
</dbReference>
<accession>A0A0R3LSH9</accession>
<evidence type="ECO:0000256" key="3">
    <source>
        <dbReference type="ARBA" id="ARBA00022833"/>
    </source>
</evidence>
<dbReference type="Gene3D" id="3.90.1590.10">
    <property type="entry name" value="glutathione-dependent formaldehyde- activating enzyme (gfa)"/>
    <property type="match status" value="1"/>
</dbReference>
<evidence type="ECO:0000256" key="4">
    <source>
        <dbReference type="ARBA" id="ARBA00023239"/>
    </source>
</evidence>
<sequence>MGTIREGGCFCGAVRFKAEGEPVNVRICHCRNCQKAMGSPFFARALFDQRNLTVSGDTARYPSSEALDRVFCKVCGTRLFSRRTNGTVVGVALAVFDDRNAFAPTEHIWVSEKMAWVCLDDGLPQYRETVP</sequence>